<proteinExistence type="predicted"/>
<organism evidence="1 2">
    <name type="scientific">Callipepla squamata</name>
    <name type="common">Scaled quail</name>
    <dbReference type="NCBI Taxonomy" id="9009"/>
    <lineage>
        <taxon>Eukaryota</taxon>
        <taxon>Metazoa</taxon>
        <taxon>Chordata</taxon>
        <taxon>Craniata</taxon>
        <taxon>Vertebrata</taxon>
        <taxon>Euteleostomi</taxon>
        <taxon>Archelosauria</taxon>
        <taxon>Archosauria</taxon>
        <taxon>Dinosauria</taxon>
        <taxon>Saurischia</taxon>
        <taxon>Theropoda</taxon>
        <taxon>Coelurosauria</taxon>
        <taxon>Aves</taxon>
        <taxon>Neognathae</taxon>
        <taxon>Galloanserae</taxon>
        <taxon>Galliformes</taxon>
        <taxon>Odontophoridae</taxon>
        <taxon>Callipepla</taxon>
    </lineage>
</organism>
<name>A0A226MDI2_CALSU</name>
<evidence type="ECO:0000313" key="2">
    <source>
        <dbReference type="Proteomes" id="UP000198323"/>
    </source>
</evidence>
<dbReference type="EMBL" id="MCFN01001461">
    <property type="protein sequence ID" value="OXB53099.1"/>
    <property type="molecule type" value="Genomic_DNA"/>
</dbReference>
<protein>
    <submittedName>
        <fullName evidence="1">Uncharacterized protein</fullName>
    </submittedName>
</protein>
<comment type="caution">
    <text evidence="1">The sequence shown here is derived from an EMBL/GenBank/DDBJ whole genome shotgun (WGS) entry which is preliminary data.</text>
</comment>
<accession>A0A226MDI2</accession>
<dbReference type="Proteomes" id="UP000198323">
    <property type="component" value="Unassembled WGS sequence"/>
</dbReference>
<sequence length="131" mass="14570">MGGSFCSTVVAAWEDKIPLFTVCFQSILLLPSEQDLDISLYSKTLRAVDKMLHMLVFVYPTARIGEELHSIFQCFVKHFYSSETTNLILVALQGMKDCSNYNTQVTANLMAVLTVDFKSTPTDVSSCLLGD</sequence>
<keyword evidence="2" id="KW-1185">Reference proteome</keyword>
<dbReference type="AlphaFoldDB" id="A0A226MDI2"/>
<evidence type="ECO:0000313" key="1">
    <source>
        <dbReference type="EMBL" id="OXB53099.1"/>
    </source>
</evidence>
<reference evidence="1 2" key="1">
    <citation type="submission" date="2016-07" db="EMBL/GenBank/DDBJ databases">
        <title>Disparate Historic Effective Population Sizes Predicted by Modern Levels of Genome Diversity for the Scaled Quail (Callipepla squamata) and the Northern Bobwhite (Colinus virginianus): Inferences from First and Second Generation Draft Genome Assemblies for Sympatric New World Quail.</title>
        <authorList>
            <person name="Oldeschulte D.L."/>
            <person name="Halley Y.A."/>
            <person name="Bhattarai E.K."/>
            <person name="Brashear W.A."/>
            <person name="Hill J."/>
            <person name="Metz R.P."/>
            <person name="Johnson C.D."/>
            <person name="Rollins D."/>
            <person name="Peterson M.J."/>
            <person name="Bickhart D.M."/>
            <person name="Decker J.E."/>
            <person name="Seabury C.M."/>
        </authorList>
    </citation>
    <scope>NUCLEOTIDE SEQUENCE [LARGE SCALE GENOMIC DNA]</scope>
    <source>
        <strain evidence="1 2">Texas</strain>
        <tissue evidence="1">Leg muscle</tissue>
    </source>
</reference>
<gene>
    <name evidence="1" type="ORF">ASZ78_012555</name>
</gene>